<feature type="domain" description="DUF6546" evidence="1">
    <location>
        <begin position="285"/>
        <end position="479"/>
    </location>
</feature>
<protein>
    <recommendedName>
        <fullName evidence="1">DUF6546 domain-containing protein</fullName>
    </recommendedName>
</protein>
<evidence type="ECO:0000313" key="2">
    <source>
        <dbReference type="EMBL" id="KAK7416613.1"/>
    </source>
</evidence>
<evidence type="ECO:0000313" key="3">
    <source>
        <dbReference type="Proteomes" id="UP001498476"/>
    </source>
</evidence>
<comment type="caution">
    <text evidence="2">The sequence shown here is derived from an EMBL/GenBank/DDBJ whole genome shotgun (WGS) entry which is preliminary data.</text>
</comment>
<name>A0ABR1H6U7_9HYPO</name>
<dbReference type="Pfam" id="PF20183">
    <property type="entry name" value="DUF6546"/>
    <property type="match status" value="1"/>
</dbReference>
<dbReference type="EMBL" id="JAZAVJ010000066">
    <property type="protein sequence ID" value="KAK7416613.1"/>
    <property type="molecule type" value="Genomic_DNA"/>
</dbReference>
<reference evidence="2 3" key="1">
    <citation type="journal article" date="2025" name="Microbiol. Resour. Announc.">
        <title>Draft genome sequences for Neonectria magnoliae and Neonectria punicea, canker pathogens of Liriodendron tulipifera and Acer saccharum in West Virginia.</title>
        <authorList>
            <person name="Petronek H.M."/>
            <person name="Kasson M.T."/>
            <person name="Metheny A.M."/>
            <person name="Stauder C.M."/>
            <person name="Lovett B."/>
            <person name="Lynch S.C."/>
            <person name="Garnas J.R."/>
            <person name="Kasson L.R."/>
            <person name="Stajich J.E."/>
        </authorList>
    </citation>
    <scope>NUCLEOTIDE SEQUENCE [LARGE SCALE GENOMIC DNA]</scope>
    <source>
        <strain evidence="2 3">NRRL 64653</strain>
    </source>
</reference>
<keyword evidence="3" id="KW-1185">Reference proteome</keyword>
<accession>A0ABR1H6U7</accession>
<proteinExistence type="predicted"/>
<gene>
    <name evidence="2" type="ORF">QQX98_005084</name>
</gene>
<dbReference type="InterPro" id="IPR046676">
    <property type="entry name" value="DUF6546"/>
</dbReference>
<dbReference type="Proteomes" id="UP001498476">
    <property type="component" value="Unassembled WGS sequence"/>
</dbReference>
<sequence>MAPPNTLPPEIQLLILQQVAELRNSSNDSSARLSICACVCKRWQLIVEQKTFRHLTLDSTEIQDFARIANHSRRGYIKHILLEIPIEDAHDRWLRVDEMGEGENNLIFTLAVRELWEVLSAWKNHRLTVELGIVSSFEINVDKDCYRNTRRAYSKFLEQGSCDVALPDPHIELLTRFQDPPTDPSYLDVWNWRKRRLLGSTPLEFDFDRLLESEEQDKDPLPKADVIVRLLLRRRYFRNISANALSQIFNAAPRIEVIHFERWCFGRRRYDEDWDMHSALLGHELPPTLKQFSFYEEFSTMYHQQPRKMRPGRRNMRLLKAMIETSRHLEHLSISFAIDAQDFFSHNPQLDWEFLATIALTSTVLVSRSNAMVNELLECVAEGAKKMPKLKTLEIWHYKTGEVGIFRYEKFDRSSKIMWQGTWDFAMSKYVQQAWHQVFTEADGDMYEFGVEVIKLPPEDLTSIGSVFPYLKLKKYILDDVSWTQV</sequence>
<evidence type="ECO:0000259" key="1">
    <source>
        <dbReference type="Pfam" id="PF20183"/>
    </source>
</evidence>
<organism evidence="2 3">
    <name type="scientific">Neonectria punicea</name>
    <dbReference type="NCBI Taxonomy" id="979145"/>
    <lineage>
        <taxon>Eukaryota</taxon>
        <taxon>Fungi</taxon>
        <taxon>Dikarya</taxon>
        <taxon>Ascomycota</taxon>
        <taxon>Pezizomycotina</taxon>
        <taxon>Sordariomycetes</taxon>
        <taxon>Hypocreomycetidae</taxon>
        <taxon>Hypocreales</taxon>
        <taxon>Nectriaceae</taxon>
        <taxon>Neonectria</taxon>
    </lineage>
</organism>